<proteinExistence type="predicted"/>
<evidence type="ECO:0000256" key="1">
    <source>
        <dbReference type="SAM" id="MobiDB-lite"/>
    </source>
</evidence>
<reference evidence="2" key="1">
    <citation type="submission" date="2016-08" db="EMBL/GenBank/DDBJ databases">
        <authorList>
            <person name="Seilhamer J.J."/>
        </authorList>
    </citation>
    <scope>NUCLEOTIDE SEQUENCE</scope>
    <source>
        <strain evidence="2">86</strain>
    </source>
</reference>
<organism evidence="2">
    <name type="scientific">uncultured Pleomorphomonas sp</name>
    <dbReference type="NCBI Taxonomy" id="442121"/>
    <lineage>
        <taxon>Bacteria</taxon>
        <taxon>Pseudomonadati</taxon>
        <taxon>Pseudomonadota</taxon>
        <taxon>Alphaproteobacteria</taxon>
        <taxon>Hyphomicrobiales</taxon>
        <taxon>Pleomorphomonadaceae</taxon>
        <taxon>Pleomorphomonas</taxon>
        <taxon>environmental samples</taxon>
    </lineage>
</organism>
<protein>
    <submittedName>
        <fullName evidence="2">Uncharacterized protein</fullName>
    </submittedName>
</protein>
<feature type="region of interest" description="Disordered" evidence="1">
    <location>
        <begin position="48"/>
        <end position="73"/>
    </location>
</feature>
<gene>
    <name evidence="2" type="ORF">KL86PLE_90247</name>
</gene>
<accession>A0A212LNN8</accession>
<evidence type="ECO:0000313" key="2">
    <source>
        <dbReference type="EMBL" id="SCM79126.1"/>
    </source>
</evidence>
<name>A0A212LNN8_9HYPH</name>
<dbReference type="EMBL" id="FMJD01000013">
    <property type="protein sequence ID" value="SCM79126.1"/>
    <property type="molecule type" value="Genomic_DNA"/>
</dbReference>
<dbReference type="AlphaFoldDB" id="A0A212LNN8"/>
<feature type="region of interest" description="Disordered" evidence="1">
    <location>
        <begin position="1"/>
        <end position="29"/>
    </location>
</feature>
<sequence>MGLRKQSGPLHPLPGPSPTSGEGTQLGSTHYWKARLARKMGRHLPSFVGEGSGRGYRTAGGMPACFTTSSRPR</sequence>